<gene>
    <name evidence="1" type="ORF">EA187_04640</name>
</gene>
<organism evidence="1 2">
    <name type="scientific">Lujinxingia sediminis</name>
    <dbReference type="NCBI Taxonomy" id="2480984"/>
    <lineage>
        <taxon>Bacteria</taxon>
        <taxon>Deltaproteobacteria</taxon>
        <taxon>Bradymonadales</taxon>
        <taxon>Lujinxingiaceae</taxon>
        <taxon>Lujinxingia</taxon>
    </lineage>
</organism>
<comment type="caution">
    <text evidence="1">The sequence shown here is derived from an EMBL/GenBank/DDBJ whole genome shotgun (WGS) entry which is preliminary data.</text>
</comment>
<dbReference type="EMBL" id="SADD01000001">
    <property type="protein sequence ID" value="RVU48722.1"/>
    <property type="molecule type" value="Genomic_DNA"/>
</dbReference>
<accession>A0ABY0CXW1</accession>
<sequence length="179" mass="20190">MAEHNDDASASIHDIDPTLPAVVQDFLRQGGTLQEIRLDANGTWLHEGLRFENQRVVDLFSRSVNRTQGGTWVLEIGRFTYPIVVEDTGFFVERADWKAIPPCIRLSDGTEEELSADTLRYAEGGRLYASIKEGLFEARFKRSVYHGIADYLDEDPKGYVLRLPAGDLRLQADESTSEK</sequence>
<dbReference type="Proteomes" id="UP000282926">
    <property type="component" value="Unassembled WGS sequence"/>
</dbReference>
<dbReference type="RefSeq" id="WP_127779323.1">
    <property type="nucleotide sequence ID" value="NZ_SADD01000001.1"/>
</dbReference>
<evidence type="ECO:0000313" key="2">
    <source>
        <dbReference type="Proteomes" id="UP000282926"/>
    </source>
</evidence>
<proteinExistence type="predicted"/>
<dbReference type="Gene3D" id="3.10.540.10">
    <property type="entry name" value="duf1285 like domain"/>
    <property type="match status" value="1"/>
</dbReference>
<reference evidence="1 2" key="1">
    <citation type="submission" date="2019-01" db="EMBL/GenBank/DDBJ databases">
        <title>Lujinxingia litoralis gen. nov., sp. nov. and Lujinxingia sediminis gen. nov., sp. nov., new members in the order Bradymonadales, isolated from coastal sediment.</title>
        <authorList>
            <person name="Li C.-M."/>
        </authorList>
    </citation>
    <scope>NUCLEOTIDE SEQUENCE [LARGE SCALE GENOMIC DNA]</scope>
    <source>
        <strain evidence="1 2">SEH01</strain>
    </source>
</reference>
<name>A0ABY0CXW1_9DELT</name>
<protein>
    <submittedName>
        <fullName evidence="1">DUF1285 domain-containing protein</fullName>
    </submittedName>
</protein>
<evidence type="ECO:0000313" key="1">
    <source>
        <dbReference type="EMBL" id="RVU48722.1"/>
    </source>
</evidence>
<keyword evidence="2" id="KW-1185">Reference proteome</keyword>